<name>A0ABY3X4G2_9GAMM</name>
<dbReference type="Proteomes" id="UP000829542">
    <property type="component" value="Chromosome"/>
</dbReference>
<sequence>MTKKFYEFDEIFTVLSADCKQSAMNRFSKRYGVHASRCREVSKAEIESKYPWVKDWKKEDHDKYLVIGQSDWGKEWREMVNAGRRAR</sequence>
<organism evidence="1 2">
    <name type="scientific">Ignatzschineria rhizosphaerae</name>
    <dbReference type="NCBI Taxonomy" id="2923279"/>
    <lineage>
        <taxon>Bacteria</taxon>
        <taxon>Pseudomonadati</taxon>
        <taxon>Pseudomonadota</taxon>
        <taxon>Gammaproteobacteria</taxon>
        <taxon>Cardiobacteriales</taxon>
        <taxon>Ignatzschineriaceae</taxon>
        <taxon>Ignatzschineria</taxon>
    </lineage>
</organism>
<evidence type="ECO:0000313" key="1">
    <source>
        <dbReference type="EMBL" id="UNM95932.1"/>
    </source>
</evidence>
<protein>
    <submittedName>
        <fullName evidence="1">Uncharacterized protein</fullName>
    </submittedName>
</protein>
<reference evidence="1 2" key="1">
    <citation type="submission" date="2022-03" db="EMBL/GenBank/DDBJ databases">
        <title>Ignatzschineria rhizosphaerae HR5S32.</title>
        <authorList>
            <person name="Sun J.Q."/>
            <person name="Feng J.Y."/>
        </authorList>
    </citation>
    <scope>NUCLEOTIDE SEQUENCE [LARGE SCALE GENOMIC DNA]</scope>
    <source>
        <strain evidence="1 2">HR5S32</strain>
    </source>
</reference>
<gene>
    <name evidence="1" type="ORF">MMG00_12125</name>
</gene>
<dbReference type="EMBL" id="CP093379">
    <property type="protein sequence ID" value="UNM95932.1"/>
    <property type="molecule type" value="Genomic_DNA"/>
</dbReference>
<accession>A0ABY3X4G2</accession>
<evidence type="ECO:0000313" key="2">
    <source>
        <dbReference type="Proteomes" id="UP000829542"/>
    </source>
</evidence>
<dbReference type="RefSeq" id="WP_242148705.1">
    <property type="nucleotide sequence ID" value="NZ_CP093379.1"/>
</dbReference>
<proteinExistence type="predicted"/>
<keyword evidence="2" id="KW-1185">Reference proteome</keyword>